<dbReference type="RefSeq" id="WP_111922544.1">
    <property type="nucleotide sequence ID" value="NZ_LVYK01000021.1"/>
</dbReference>
<accession>A0AAX1Q9A9</accession>
<evidence type="ECO:0000313" key="1">
    <source>
        <dbReference type="EMBL" id="RAS77311.1"/>
    </source>
</evidence>
<dbReference type="Proteomes" id="UP000250174">
    <property type="component" value="Unassembled WGS sequence"/>
</dbReference>
<dbReference type="AlphaFoldDB" id="A0AAX1Q9A9"/>
<organism evidence="1 2">
    <name type="scientific">Priestia endophytica</name>
    <dbReference type="NCBI Taxonomy" id="135735"/>
    <lineage>
        <taxon>Bacteria</taxon>
        <taxon>Bacillati</taxon>
        <taxon>Bacillota</taxon>
        <taxon>Bacilli</taxon>
        <taxon>Bacillales</taxon>
        <taxon>Bacillaceae</taxon>
        <taxon>Priestia</taxon>
    </lineage>
</organism>
<proteinExistence type="predicted"/>
<dbReference type="GeneID" id="72758374"/>
<protein>
    <submittedName>
        <fullName evidence="1">Uncharacterized protein</fullName>
    </submittedName>
</protein>
<gene>
    <name evidence="1" type="ORF">A3864_11865</name>
</gene>
<evidence type="ECO:0000313" key="2">
    <source>
        <dbReference type="Proteomes" id="UP000250174"/>
    </source>
</evidence>
<sequence length="138" mass="15994">MVSLKDLYYSDSKVEFTFKLKDKRQIEEIHRYNLISSMNYGYARNSQEIVLTNLDIDTLKEQVENINNESYGVITLMEPDIQFLYVKSEDDLLALYITIDSGLVNAKMATDTGPTLKLITSKEKLITWVNDLQIMLKE</sequence>
<reference evidence="1 2" key="1">
    <citation type="submission" date="2016-03" db="EMBL/GenBank/DDBJ databases">
        <title>Comparison of Bacillus endophyticus and B. anthracis characteristics using whole genome sequence analysis and microbiological techniques.</title>
        <authorList>
            <person name="Lekota K.E."/>
            <person name="Mafofo J."/>
            <person name="Rees J."/>
            <person name="Muchadeyi F.C."/>
            <person name="Madoroba E."/>
            <person name="Van Heerden H."/>
        </authorList>
    </citation>
    <scope>NUCLEOTIDE SEQUENCE [LARGE SCALE GENOMIC DNA]</scope>
    <source>
        <strain evidence="1 2">3631_10C</strain>
    </source>
</reference>
<name>A0AAX1Q9A9_9BACI</name>
<dbReference type="EMBL" id="LVYK01000021">
    <property type="protein sequence ID" value="RAS77311.1"/>
    <property type="molecule type" value="Genomic_DNA"/>
</dbReference>
<comment type="caution">
    <text evidence="1">The sequence shown here is derived from an EMBL/GenBank/DDBJ whole genome shotgun (WGS) entry which is preliminary data.</text>
</comment>